<dbReference type="GO" id="GO:0020037">
    <property type="term" value="F:heme binding"/>
    <property type="evidence" value="ECO:0007669"/>
    <property type="project" value="InterPro"/>
</dbReference>
<sequence length="114" mass="12681">MFVYTRGTERPGQALSETQMEGKLAWQKHNCSACHQRFGLGGYMGPDLTRAYSRKGEAYLKAVLEFGVGNMPKLALSDDEIDGLVAYMKALDACAPPAREEVTFTWYGVVKPRE</sequence>
<dbReference type="InterPro" id="IPR036909">
    <property type="entry name" value="Cyt_c-like_dom_sf"/>
</dbReference>
<dbReference type="Proteomes" id="UP000663929">
    <property type="component" value="Chromosome"/>
</dbReference>
<evidence type="ECO:0000313" key="9">
    <source>
        <dbReference type="Proteomes" id="UP000663929"/>
    </source>
</evidence>
<name>A0A8A4TT68_SULCO</name>
<dbReference type="RefSeq" id="WP_237382387.1">
    <property type="nucleotide sequence ID" value="NZ_CP071793.1"/>
</dbReference>
<organism evidence="8 9">
    <name type="scientific">Sulfidibacter corallicola</name>
    <dbReference type="NCBI Taxonomy" id="2818388"/>
    <lineage>
        <taxon>Bacteria</taxon>
        <taxon>Pseudomonadati</taxon>
        <taxon>Acidobacteriota</taxon>
        <taxon>Holophagae</taxon>
        <taxon>Acanthopleuribacterales</taxon>
        <taxon>Acanthopleuribacteraceae</taxon>
        <taxon>Sulfidibacter</taxon>
    </lineage>
</organism>
<proteinExistence type="predicted"/>
<keyword evidence="5 6" id="KW-0408">Iron</keyword>
<evidence type="ECO:0000259" key="7">
    <source>
        <dbReference type="PROSITE" id="PS51007"/>
    </source>
</evidence>
<dbReference type="PROSITE" id="PS51007">
    <property type="entry name" value="CYTC"/>
    <property type="match status" value="1"/>
</dbReference>
<dbReference type="PANTHER" id="PTHR37823">
    <property type="entry name" value="CYTOCHROME C-553-LIKE"/>
    <property type="match status" value="1"/>
</dbReference>
<dbReference type="InterPro" id="IPR009056">
    <property type="entry name" value="Cyt_c-like_dom"/>
</dbReference>
<keyword evidence="9" id="KW-1185">Reference proteome</keyword>
<keyword evidence="4" id="KW-0249">Electron transport</keyword>
<evidence type="ECO:0000256" key="6">
    <source>
        <dbReference type="PROSITE-ProRule" id="PRU00433"/>
    </source>
</evidence>
<keyword evidence="2 6" id="KW-0349">Heme</keyword>
<dbReference type="Pfam" id="PF13442">
    <property type="entry name" value="Cytochrome_CBB3"/>
    <property type="match status" value="1"/>
</dbReference>
<evidence type="ECO:0000256" key="3">
    <source>
        <dbReference type="ARBA" id="ARBA00022723"/>
    </source>
</evidence>
<evidence type="ECO:0000256" key="5">
    <source>
        <dbReference type="ARBA" id="ARBA00023004"/>
    </source>
</evidence>
<evidence type="ECO:0000256" key="2">
    <source>
        <dbReference type="ARBA" id="ARBA00022617"/>
    </source>
</evidence>
<dbReference type="AlphaFoldDB" id="A0A8A4TT68"/>
<dbReference type="InterPro" id="IPR051811">
    <property type="entry name" value="Cytochrome_c550/c551-like"/>
</dbReference>
<gene>
    <name evidence="8" type="ORF">J3U87_07370</name>
</gene>
<evidence type="ECO:0000256" key="4">
    <source>
        <dbReference type="ARBA" id="ARBA00022982"/>
    </source>
</evidence>
<dbReference type="Gene3D" id="1.10.760.10">
    <property type="entry name" value="Cytochrome c-like domain"/>
    <property type="match status" value="1"/>
</dbReference>
<evidence type="ECO:0000256" key="1">
    <source>
        <dbReference type="ARBA" id="ARBA00022448"/>
    </source>
</evidence>
<keyword evidence="3 6" id="KW-0479">Metal-binding</keyword>
<evidence type="ECO:0000313" key="8">
    <source>
        <dbReference type="EMBL" id="QTD52278.1"/>
    </source>
</evidence>
<dbReference type="KEGG" id="scor:J3U87_07370"/>
<accession>A0A8A4TT68</accession>
<reference evidence="8" key="1">
    <citation type="submission" date="2021-03" db="EMBL/GenBank/DDBJ databases">
        <title>Acanthopleuribacteraceae sp. M133.</title>
        <authorList>
            <person name="Wang G."/>
        </authorList>
    </citation>
    <scope>NUCLEOTIDE SEQUENCE</scope>
    <source>
        <strain evidence="8">M133</strain>
    </source>
</reference>
<keyword evidence="1" id="KW-0813">Transport</keyword>
<dbReference type="EMBL" id="CP071793">
    <property type="protein sequence ID" value="QTD52278.1"/>
    <property type="molecule type" value="Genomic_DNA"/>
</dbReference>
<dbReference type="PANTHER" id="PTHR37823:SF1">
    <property type="entry name" value="CYTOCHROME C-553-LIKE"/>
    <property type="match status" value="1"/>
</dbReference>
<dbReference type="GO" id="GO:0046872">
    <property type="term" value="F:metal ion binding"/>
    <property type="evidence" value="ECO:0007669"/>
    <property type="project" value="UniProtKB-KW"/>
</dbReference>
<dbReference type="GO" id="GO:0009055">
    <property type="term" value="F:electron transfer activity"/>
    <property type="evidence" value="ECO:0007669"/>
    <property type="project" value="InterPro"/>
</dbReference>
<dbReference type="SUPFAM" id="SSF46626">
    <property type="entry name" value="Cytochrome c"/>
    <property type="match status" value="1"/>
</dbReference>
<protein>
    <submittedName>
        <fullName evidence="8">Cytochrome c</fullName>
    </submittedName>
</protein>
<feature type="domain" description="Cytochrome c" evidence="7">
    <location>
        <begin position="17"/>
        <end position="92"/>
    </location>
</feature>